<keyword evidence="3" id="KW-0804">Transcription</keyword>
<dbReference type="Gene3D" id="1.10.150.60">
    <property type="entry name" value="ARID DNA-binding domain"/>
    <property type="match status" value="1"/>
</dbReference>
<evidence type="ECO:0000256" key="1">
    <source>
        <dbReference type="ARBA" id="ARBA00022853"/>
    </source>
</evidence>
<proteinExistence type="predicted"/>
<dbReference type="EMBL" id="JAQQPM010000008">
    <property type="protein sequence ID" value="KAK2074743.1"/>
    <property type="molecule type" value="Genomic_DNA"/>
</dbReference>
<dbReference type="Proteomes" id="UP001217918">
    <property type="component" value="Unassembled WGS sequence"/>
</dbReference>
<feature type="compositionally biased region" description="Polar residues" evidence="5">
    <location>
        <begin position="761"/>
        <end position="774"/>
    </location>
</feature>
<evidence type="ECO:0000313" key="8">
    <source>
        <dbReference type="EMBL" id="KAK2074743.1"/>
    </source>
</evidence>
<evidence type="ECO:0000259" key="7">
    <source>
        <dbReference type="PROSITE" id="PS51526"/>
    </source>
</evidence>
<dbReference type="SUPFAM" id="SSF46774">
    <property type="entry name" value="ARID-like"/>
    <property type="match status" value="1"/>
</dbReference>
<keyword evidence="9" id="KW-1185">Reference proteome</keyword>
<dbReference type="Pfam" id="PF01388">
    <property type="entry name" value="ARID"/>
    <property type="match status" value="1"/>
</dbReference>
<dbReference type="GO" id="GO:0016586">
    <property type="term" value="C:RSC-type complex"/>
    <property type="evidence" value="ECO:0007669"/>
    <property type="project" value="TreeGrafter"/>
</dbReference>
<dbReference type="SUPFAM" id="SSF48371">
    <property type="entry name" value="ARM repeat"/>
    <property type="match status" value="1"/>
</dbReference>
<dbReference type="SMART" id="SM01014">
    <property type="entry name" value="ARID"/>
    <property type="match status" value="1"/>
</dbReference>
<dbReference type="PANTHER" id="PTHR22970">
    <property type="entry name" value="AT-RICH INTERACTIVE DOMAIN-CONTAINING PROTEIN 2"/>
    <property type="match status" value="1"/>
</dbReference>
<name>A0AAD9IC29_9PEZI</name>
<dbReference type="PROSITE" id="PS51526">
    <property type="entry name" value="RFX_DBD"/>
    <property type="match status" value="1"/>
</dbReference>
<dbReference type="CDD" id="cd16100">
    <property type="entry name" value="ARID"/>
    <property type="match status" value="1"/>
</dbReference>
<feature type="region of interest" description="Disordered" evidence="5">
    <location>
        <begin position="758"/>
        <end position="782"/>
    </location>
</feature>
<dbReference type="GO" id="GO:0003677">
    <property type="term" value="F:DNA binding"/>
    <property type="evidence" value="ECO:0007669"/>
    <property type="project" value="InterPro"/>
</dbReference>
<reference evidence="8" key="1">
    <citation type="journal article" date="2023" name="Mol. Plant Microbe Interact.">
        <title>Elucidating the Obligate Nature and Biological Capacity of an Invasive Fungal Corn Pathogen.</title>
        <authorList>
            <person name="MacCready J.S."/>
            <person name="Roggenkamp E.M."/>
            <person name="Gdanetz K."/>
            <person name="Chilvers M.I."/>
        </authorList>
    </citation>
    <scope>NUCLEOTIDE SEQUENCE</scope>
    <source>
        <strain evidence="8">PM02</strain>
    </source>
</reference>
<dbReference type="InterPro" id="IPR003150">
    <property type="entry name" value="DNA-bd_RFX"/>
</dbReference>
<gene>
    <name evidence="8" type="ORF">P8C59_008926</name>
</gene>
<dbReference type="AlphaFoldDB" id="A0AAD9IC29"/>
<dbReference type="SMART" id="SM00501">
    <property type="entry name" value="BRIGHT"/>
    <property type="match status" value="1"/>
</dbReference>
<feature type="compositionally biased region" description="Basic and acidic residues" evidence="5">
    <location>
        <begin position="172"/>
        <end position="187"/>
    </location>
</feature>
<evidence type="ECO:0000256" key="3">
    <source>
        <dbReference type="ARBA" id="ARBA00023163"/>
    </source>
</evidence>
<comment type="caution">
    <text evidence="8">The sequence shown here is derived from an EMBL/GenBank/DDBJ whole genome shotgun (WGS) entry which is preliminary data.</text>
</comment>
<feature type="domain" description="ARID" evidence="6">
    <location>
        <begin position="35"/>
        <end position="129"/>
    </location>
</feature>
<evidence type="ECO:0000313" key="9">
    <source>
        <dbReference type="Proteomes" id="UP001217918"/>
    </source>
</evidence>
<organism evidence="8 9">
    <name type="scientific">Phyllachora maydis</name>
    <dbReference type="NCBI Taxonomy" id="1825666"/>
    <lineage>
        <taxon>Eukaryota</taxon>
        <taxon>Fungi</taxon>
        <taxon>Dikarya</taxon>
        <taxon>Ascomycota</taxon>
        <taxon>Pezizomycotina</taxon>
        <taxon>Sordariomycetes</taxon>
        <taxon>Sordariomycetidae</taxon>
        <taxon>Phyllachorales</taxon>
        <taxon>Phyllachoraceae</taxon>
        <taxon>Phyllachora</taxon>
    </lineage>
</organism>
<accession>A0AAD9IC29</accession>
<evidence type="ECO:0000256" key="4">
    <source>
        <dbReference type="ARBA" id="ARBA00023242"/>
    </source>
</evidence>
<protein>
    <submittedName>
        <fullName evidence="8">Uncharacterized protein</fullName>
    </submittedName>
</protein>
<feature type="region of interest" description="Disordered" evidence="5">
    <location>
        <begin position="159"/>
        <end position="201"/>
    </location>
</feature>
<dbReference type="InterPro" id="IPR016024">
    <property type="entry name" value="ARM-type_fold"/>
</dbReference>
<dbReference type="PROSITE" id="PS51011">
    <property type="entry name" value="ARID"/>
    <property type="match status" value="1"/>
</dbReference>
<dbReference type="GO" id="GO:0006325">
    <property type="term" value="P:chromatin organization"/>
    <property type="evidence" value="ECO:0007669"/>
    <property type="project" value="UniProtKB-KW"/>
</dbReference>
<keyword evidence="4" id="KW-0539">Nucleus</keyword>
<keyword evidence="2" id="KW-0805">Transcription regulation</keyword>
<evidence type="ECO:0000256" key="5">
    <source>
        <dbReference type="SAM" id="MobiDB-lite"/>
    </source>
</evidence>
<keyword evidence="1" id="KW-0156">Chromatin regulator</keyword>
<dbReference type="InterPro" id="IPR052406">
    <property type="entry name" value="Chromatin_Remodeling_Comp"/>
</dbReference>
<dbReference type="GO" id="GO:0006355">
    <property type="term" value="P:regulation of DNA-templated transcription"/>
    <property type="evidence" value="ECO:0007669"/>
    <property type="project" value="InterPro"/>
</dbReference>
<evidence type="ECO:0000259" key="6">
    <source>
        <dbReference type="PROSITE" id="PS51011"/>
    </source>
</evidence>
<dbReference type="InterPro" id="IPR036431">
    <property type="entry name" value="ARID_dom_sf"/>
</dbReference>
<feature type="domain" description="RFX-type winged-helix" evidence="7">
    <location>
        <begin position="621"/>
        <end position="689"/>
    </location>
</feature>
<sequence>MCRVVARQARASAQGELHYPEASRRKPVEHAIDCTPEYDEFIAKLKDFHEARGTPFEAEPKMGNLTVDLLKLFNLILENGGYDKVSEEKLKWRQMCDGLGLSRTNAPADAYALKQIFYKNLAAWEIKTIHNREPPPPEILEFVTAKGGSLLTRTLENFHARGKQPGAPESPRSGDDGTPSRERKADETPSSGRASRELPEPSRRIIIQPVLHLHRIRNHTVKATQQLMGMAACLCSRRYSRLPFGDRRTLDTPSSNPEAFAKRQRLLRQPAPTANPYAILRHYLPAAHLEGPNIYERCLLALRSCIPAEQAFALNHLVKISYERGDKYKFVQFHGLAEGLTEKALEVGSLFYHVNWRVCYDPEMEVGLIDELDGVNGTLDILERISRLRPKDVQDGVQSADFTDQTMLITEAVLTMRNMVMLPENAYFMSDFITLKDLLCIILTLPNRDVVVELKHCALDIAEQITPFLILDADDPLYRTLLAQLKANDRGIILTVLRAIGRIAMNSPTETNKLDAVPSSALRNIMEWLLLNDDELMDACLDFLYQYTAVVSNLEVLLQTTSLEHLVGHLVRLMSHGAKKVHKDLIVSPEKQIPSRASDEVVPIPKDLLDRLLAMDEPERCYSWLRCLFEEDPDSQITQIAIWQAYNTAFLEPLKKGGRTMINAAEFIRNISQWTQTLDATGGHAARCGDWHLTAEKMWEHILVDHVGEKRGEDNKFHNKEITCTCRWAKCVKYPKPATLQLFAFGGHVKTHIMAEARSQAPHSASTADTSGPNLASFKRPKPKDVEPAKIVTLTYEETAIVRDERNPNGPPQAAGIPLSAILVLRNIARNVGKTKAEEALLKAHELGGEAGGWNERLFRPVTPRLFEIMTENRVLAPHVASLLQLLEPLN</sequence>
<dbReference type="InterPro" id="IPR001606">
    <property type="entry name" value="ARID_dom"/>
</dbReference>
<dbReference type="PANTHER" id="PTHR22970:SF14">
    <property type="entry name" value="AT-RICH INTERACTIVE DOMAIN-CONTAINING PROTEIN 2"/>
    <property type="match status" value="1"/>
</dbReference>
<dbReference type="FunFam" id="1.10.150.60:FF:000021">
    <property type="entry name" value="Chromatin structure-remodeling complex subunit rsc9"/>
    <property type="match status" value="1"/>
</dbReference>
<evidence type="ECO:0000256" key="2">
    <source>
        <dbReference type="ARBA" id="ARBA00023015"/>
    </source>
</evidence>